<dbReference type="InterPro" id="IPR036345">
    <property type="entry name" value="ExoRNase_PH_dom2_sf"/>
</dbReference>
<evidence type="ECO:0000256" key="4">
    <source>
        <dbReference type="ARBA" id="ARBA00022490"/>
    </source>
</evidence>
<protein>
    <recommendedName>
        <fullName evidence="11">Exosome complex component RRP45</fullName>
    </recommendedName>
</protein>
<name>A0ABR3BVQ8_9TREE</name>
<evidence type="ECO:0000256" key="6">
    <source>
        <dbReference type="ARBA" id="ARBA00023242"/>
    </source>
</evidence>
<reference evidence="9 10" key="2">
    <citation type="submission" date="2024-01" db="EMBL/GenBank/DDBJ databases">
        <title>Comparative genomics of Cryptococcus and Kwoniella reveals pathogenesis evolution and contrasting modes of karyotype evolution via chromosome fusion or intercentromeric recombination.</title>
        <authorList>
            <person name="Coelho M.A."/>
            <person name="David-Palma M."/>
            <person name="Shea T."/>
            <person name="Bowers K."/>
            <person name="Mcginley-Smith S."/>
            <person name="Mohammad A.W."/>
            <person name="Gnirke A."/>
            <person name="Yurkov A.M."/>
            <person name="Nowrousian M."/>
            <person name="Sun S."/>
            <person name="Cuomo C.A."/>
            <person name="Heitman J."/>
        </authorList>
    </citation>
    <scope>NUCLEOTIDE SEQUENCE [LARGE SCALE GENOMIC DNA]</scope>
    <source>
        <strain evidence="9 10">IND107</strain>
    </source>
</reference>
<keyword evidence="10" id="KW-1185">Reference proteome</keyword>
<accession>A0ABR3BVQ8</accession>
<dbReference type="Proteomes" id="UP000054399">
    <property type="component" value="Unassembled WGS sequence"/>
</dbReference>
<proteinExistence type="inferred from homology"/>
<evidence type="ECO:0000256" key="3">
    <source>
        <dbReference type="ARBA" id="ARBA00006678"/>
    </source>
</evidence>
<evidence type="ECO:0000313" key="10">
    <source>
        <dbReference type="Proteomes" id="UP000054399"/>
    </source>
</evidence>
<evidence type="ECO:0000259" key="8">
    <source>
        <dbReference type="Pfam" id="PF03725"/>
    </source>
</evidence>
<dbReference type="InterPro" id="IPR001247">
    <property type="entry name" value="ExoRNase_PH_dom1"/>
</dbReference>
<evidence type="ECO:0000259" key="7">
    <source>
        <dbReference type="Pfam" id="PF01138"/>
    </source>
</evidence>
<comment type="subcellular location">
    <subcellularLocation>
        <location evidence="2">Cytoplasm</location>
    </subcellularLocation>
    <subcellularLocation>
        <location evidence="1">Nucleus</location>
    </subcellularLocation>
</comment>
<dbReference type="SUPFAM" id="SSF54211">
    <property type="entry name" value="Ribosomal protein S5 domain 2-like"/>
    <property type="match status" value="1"/>
</dbReference>
<evidence type="ECO:0000256" key="2">
    <source>
        <dbReference type="ARBA" id="ARBA00004496"/>
    </source>
</evidence>
<dbReference type="Gene3D" id="3.30.230.70">
    <property type="entry name" value="GHMP Kinase, N-terminal domain"/>
    <property type="match status" value="1"/>
</dbReference>
<organism evidence="9 10">
    <name type="scientific">Cryptococcus tetragattii IND107</name>
    <dbReference type="NCBI Taxonomy" id="1296105"/>
    <lineage>
        <taxon>Eukaryota</taxon>
        <taxon>Fungi</taxon>
        <taxon>Dikarya</taxon>
        <taxon>Basidiomycota</taxon>
        <taxon>Agaricomycotina</taxon>
        <taxon>Tremellomycetes</taxon>
        <taxon>Tremellales</taxon>
        <taxon>Cryptococcaceae</taxon>
        <taxon>Cryptococcus</taxon>
        <taxon>Cryptococcus gattii species complex</taxon>
    </lineage>
</organism>
<dbReference type="RefSeq" id="XP_066615199.1">
    <property type="nucleotide sequence ID" value="XM_066756422.1"/>
</dbReference>
<dbReference type="PANTHER" id="PTHR11097:SF14">
    <property type="entry name" value="EXOSOME COMPLEX COMPONENT RRP45"/>
    <property type="match status" value="1"/>
</dbReference>
<comment type="caution">
    <text evidence="9">The sequence shown here is derived from an EMBL/GenBank/DDBJ whole genome shotgun (WGS) entry which is preliminary data.</text>
</comment>
<feature type="domain" description="Exoribonuclease phosphorolytic" evidence="8">
    <location>
        <begin position="176"/>
        <end position="241"/>
    </location>
</feature>
<dbReference type="Pfam" id="PF01138">
    <property type="entry name" value="RNase_PH"/>
    <property type="match status" value="1"/>
</dbReference>
<gene>
    <name evidence="9" type="ORF">I308_101871</name>
</gene>
<dbReference type="InterPro" id="IPR020568">
    <property type="entry name" value="Ribosomal_Su5_D2-typ_SF"/>
</dbReference>
<keyword evidence="5" id="KW-0694">RNA-binding</keyword>
<dbReference type="GeneID" id="91988729"/>
<dbReference type="InterPro" id="IPR027408">
    <property type="entry name" value="PNPase/RNase_PH_dom_sf"/>
</dbReference>
<dbReference type="PANTHER" id="PTHR11097">
    <property type="entry name" value="EXOSOME COMPLEX EXONUCLEASE RIBOSOMAL RNA PROCESSING PROTEIN"/>
    <property type="match status" value="1"/>
</dbReference>
<dbReference type="InterPro" id="IPR050590">
    <property type="entry name" value="Exosome_comp_Rrp42_subfam"/>
</dbReference>
<evidence type="ECO:0000313" key="9">
    <source>
        <dbReference type="EMBL" id="KAL0252479.1"/>
    </source>
</evidence>
<dbReference type="InterPro" id="IPR033100">
    <property type="entry name" value="Rrp45"/>
</dbReference>
<dbReference type="CDD" id="cd11368">
    <property type="entry name" value="RNase_PH_RRP45"/>
    <property type="match status" value="1"/>
</dbReference>
<comment type="similarity">
    <text evidence="3">Belongs to the RNase PH family.</text>
</comment>
<dbReference type="SUPFAM" id="SSF55666">
    <property type="entry name" value="Ribonuclease PH domain 2-like"/>
    <property type="match status" value="1"/>
</dbReference>
<dbReference type="EMBL" id="ATAM02000003">
    <property type="protein sequence ID" value="KAL0252479.1"/>
    <property type="molecule type" value="Genomic_DNA"/>
</dbReference>
<evidence type="ECO:0008006" key="11">
    <source>
        <dbReference type="Google" id="ProtNLM"/>
    </source>
</evidence>
<keyword evidence="6" id="KW-0539">Nucleus</keyword>
<sequence>MVREIDPPSIQNEFLLAALAEGKRLDGRLPLQMRNVHYIFGDELGCVECRLGKTSILAQVSATIVKPRDDRPYEGFLLINSEIGPMASSVYENGRPGDDEVMIGRLLEKSIRRTEAIDREALCILADSGNLLDCAALAGMAALKHFRKPDVEVIGDEVIIHSPDDRAPVPLAIHHTPLCLTFAYFENLPPILDPSHIEAILCSGTLTLTLNAQREICVLSKAGGAPLGAEEIMGVVKFGVDKVRELVRHLEEELEKDRTSRVVEVR</sequence>
<evidence type="ECO:0000256" key="1">
    <source>
        <dbReference type="ARBA" id="ARBA00004123"/>
    </source>
</evidence>
<evidence type="ECO:0000256" key="5">
    <source>
        <dbReference type="ARBA" id="ARBA00022884"/>
    </source>
</evidence>
<keyword evidence="4" id="KW-0963">Cytoplasm</keyword>
<dbReference type="Pfam" id="PF03725">
    <property type="entry name" value="RNase_PH_C"/>
    <property type="match status" value="1"/>
</dbReference>
<feature type="domain" description="Exoribonuclease phosphorolytic" evidence="7">
    <location>
        <begin position="32"/>
        <end position="149"/>
    </location>
</feature>
<dbReference type="InterPro" id="IPR015847">
    <property type="entry name" value="ExoRNase_PH_dom2"/>
</dbReference>
<reference evidence="10" key="1">
    <citation type="submission" date="2015-01" db="EMBL/GenBank/DDBJ databases">
        <title>The Genome Sequence of Cryptococcus gattii MMRL2647.</title>
        <authorList>
            <consortium name="The Broad Institute Genomics Platform"/>
            <person name="Cuomo C."/>
            <person name="Litvintseva A."/>
            <person name="Chen Y."/>
            <person name="Heitman J."/>
            <person name="Sun S."/>
            <person name="Springer D."/>
            <person name="Dromer F."/>
            <person name="Young S."/>
            <person name="Zeng Q."/>
            <person name="Gargeya S."/>
            <person name="Abouelleil A."/>
            <person name="Alvarado L."/>
            <person name="Chapman S.B."/>
            <person name="Gainer-Dewar J."/>
            <person name="Goldberg J."/>
            <person name="Griggs A."/>
            <person name="Gujja S."/>
            <person name="Hansen M."/>
            <person name="Howarth C."/>
            <person name="Imamovic A."/>
            <person name="Larimer J."/>
            <person name="Murphy C."/>
            <person name="Naylor J."/>
            <person name="Pearson M."/>
            <person name="Priest M."/>
            <person name="Roberts A."/>
            <person name="Saif S."/>
            <person name="Shea T."/>
            <person name="Sykes S."/>
            <person name="Wortman J."/>
            <person name="Nusbaum C."/>
            <person name="Birren B."/>
        </authorList>
    </citation>
    <scope>NUCLEOTIDE SEQUENCE [LARGE SCALE GENOMIC DNA]</scope>
    <source>
        <strain evidence="10">IND107</strain>
    </source>
</reference>